<accession>A0A411Z408</accession>
<proteinExistence type="predicted"/>
<dbReference type="EMBL" id="QWEY01000003">
    <property type="protein sequence ID" value="RGP37808.1"/>
    <property type="molecule type" value="Genomic_DNA"/>
</dbReference>
<comment type="caution">
    <text evidence="3">The sequence shown here is derived from an EMBL/GenBank/DDBJ whole genome shotgun (WGS) entry which is preliminary data.</text>
</comment>
<gene>
    <name evidence="3" type="ORF">D1012_07850</name>
</gene>
<keyword evidence="4" id="KW-1185">Reference proteome</keyword>
<sequence length="94" mass="10070">MRLFLFFSGLTLLSLAVILGTARMQHSVDPLASAATQDAAPRLIIRNMQQTRAQAPGSERPTAGDTLTKPTLLITLTRGSQPKGARFVRPPAAD</sequence>
<evidence type="ECO:0000256" key="1">
    <source>
        <dbReference type="SAM" id="MobiDB-lite"/>
    </source>
</evidence>
<reference evidence="3 4" key="1">
    <citation type="submission" date="2018-08" db="EMBL/GenBank/DDBJ databases">
        <title>Flavobacterium tibetense sp. nov., isolated from a wetland YonghuCo on Tibetan Plateau.</title>
        <authorList>
            <person name="Phurbu D."/>
            <person name="Lu H."/>
            <person name="Xing P."/>
        </authorList>
    </citation>
    <scope>NUCLEOTIDE SEQUENCE [LARGE SCALE GENOMIC DNA]</scope>
    <source>
        <strain evidence="3 4">DJC</strain>
    </source>
</reference>
<feature type="signal peptide" evidence="2">
    <location>
        <begin position="1"/>
        <end position="16"/>
    </location>
</feature>
<feature type="chain" id="PRO_5019335304" evidence="2">
    <location>
        <begin position="17"/>
        <end position="94"/>
    </location>
</feature>
<evidence type="ECO:0000256" key="2">
    <source>
        <dbReference type="SAM" id="SignalP"/>
    </source>
</evidence>
<evidence type="ECO:0000313" key="3">
    <source>
        <dbReference type="EMBL" id="RGP37808.1"/>
    </source>
</evidence>
<feature type="region of interest" description="Disordered" evidence="1">
    <location>
        <begin position="50"/>
        <end position="94"/>
    </location>
</feature>
<name>A0A411Z408_9RHOB</name>
<dbReference type="RefSeq" id="WP_118150822.1">
    <property type="nucleotide sequence ID" value="NZ_QWEY01000003.1"/>
</dbReference>
<evidence type="ECO:0000313" key="4">
    <source>
        <dbReference type="Proteomes" id="UP000284547"/>
    </source>
</evidence>
<feature type="compositionally biased region" description="Low complexity" evidence="1">
    <location>
        <begin position="66"/>
        <end position="77"/>
    </location>
</feature>
<organism evidence="3 4">
    <name type="scientific">Pseudotabrizicola alkalilacus</name>
    <dbReference type="NCBI Taxonomy" id="2305252"/>
    <lineage>
        <taxon>Bacteria</taxon>
        <taxon>Pseudomonadati</taxon>
        <taxon>Pseudomonadota</taxon>
        <taxon>Alphaproteobacteria</taxon>
        <taxon>Rhodobacterales</taxon>
        <taxon>Paracoccaceae</taxon>
        <taxon>Pseudotabrizicola</taxon>
    </lineage>
</organism>
<dbReference type="AlphaFoldDB" id="A0A411Z408"/>
<protein>
    <submittedName>
        <fullName evidence="3">Uncharacterized protein</fullName>
    </submittedName>
</protein>
<keyword evidence="2" id="KW-0732">Signal</keyword>
<dbReference type="Proteomes" id="UP000284547">
    <property type="component" value="Unassembled WGS sequence"/>
</dbReference>